<dbReference type="EMBL" id="PQXJ01000576">
    <property type="protein sequence ID" value="TGO46608.1"/>
    <property type="molecule type" value="Genomic_DNA"/>
</dbReference>
<dbReference type="AlphaFoldDB" id="A0A4Z1HBR0"/>
<comment type="caution">
    <text evidence="1">The sequence shown here is derived from an EMBL/GenBank/DDBJ whole genome shotgun (WGS) entry which is preliminary data.</text>
</comment>
<name>A0A4Z1HBR0_9HELO</name>
<evidence type="ECO:0000313" key="1">
    <source>
        <dbReference type="EMBL" id="TGO46608.1"/>
    </source>
</evidence>
<accession>A0A4Z1HBR0</accession>
<dbReference type="Proteomes" id="UP000297452">
    <property type="component" value="Unassembled WGS sequence"/>
</dbReference>
<proteinExistence type="predicted"/>
<organism evidence="1 2">
    <name type="scientific">Botryotinia narcissicola</name>
    <dbReference type="NCBI Taxonomy" id="278944"/>
    <lineage>
        <taxon>Eukaryota</taxon>
        <taxon>Fungi</taxon>
        <taxon>Dikarya</taxon>
        <taxon>Ascomycota</taxon>
        <taxon>Pezizomycotina</taxon>
        <taxon>Leotiomycetes</taxon>
        <taxon>Helotiales</taxon>
        <taxon>Sclerotiniaceae</taxon>
        <taxon>Botryotinia</taxon>
    </lineage>
</organism>
<sequence length="77" mass="8710">MNLSRRSEFDLINGSARYETTLSAKTLSIFMAKNVCNALKSRANSMFFSNKLRNNLRRVPEKTCGCLQYGANAESRI</sequence>
<gene>
    <name evidence="1" type="ORF">BOTNAR_0576g00040</name>
</gene>
<keyword evidence="2" id="KW-1185">Reference proteome</keyword>
<protein>
    <submittedName>
        <fullName evidence="1">Uncharacterized protein</fullName>
    </submittedName>
</protein>
<reference evidence="1 2" key="1">
    <citation type="submission" date="2017-12" db="EMBL/GenBank/DDBJ databases">
        <title>Comparative genomics of Botrytis spp.</title>
        <authorList>
            <person name="Valero-Jimenez C.A."/>
            <person name="Tapia P."/>
            <person name="Veloso J."/>
            <person name="Silva-Moreno E."/>
            <person name="Staats M."/>
            <person name="Valdes J.H."/>
            <person name="Van Kan J.A.L."/>
        </authorList>
    </citation>
    <scope>NUCLEOTIDE SEQUENCE [LARGE SCALE GENOMIC DNA]</scope>
    <source>
        <strain evidence="1 2">MUCL2120</strain>
    </source>
</reference>
<evidence type="ECO:0000313" key="2">
    <source>
        <dbReference type="Proteomes" id="UP000297452"/>
    </source>
</evidence>